<reference evidence="2 3" key="1">
    <citation type="submission" date="2018-07" db="EMBL/GenBank/DDBJ databases">
        <authorList>
            <person name="Quirk P.G."/>
            <person name="Krulwich T.A."/>
        </authorList>
    </citation>
    <scope>NUCLEOTIDE SEQUENCE [LARGE SCALE GENOMIC DNA]</scope>
    <source>
        <strain evidence="2 3">CC-BB4</strain>
    </source>
</reference>
<protein>
    <submittedName>
        <fullName evidence="2">Uncharacterized protein</fullName>
    </submittedName>
</protein>
<proteinExistence type="predicted"/>
<accession>A0A346A312</accession>
<evidence type="ECO:0000313" key="2">
    <source>
        <dbReference type="EMBL" id="AXK83559.1"/>
    </source>
</evidence>
<dbReference type="Proteomes" id="UP000254889">
    <property type="component" value="Chromosome"/>
</dbReference>
<keyword evidence="3" id="KW-1185">Reference proteome</keyword>
<sequence length="225" mass="25162">MVRYAEDFLAALRQRYEQTDQPMRSLAREFSIGISTLSSLVERHGWVKRSQRRHGRPEASLVSEAQALMESLQTRTGVVADNGLAFPLEAPPTPDPSPPRAARVEGGEQTAAERIEALLLKEIAAEEVAREALGNEPRLRTEADACARRLAVMTQTLQTLQKIREAQPMANARCQCSEYDDLPDDLDALRDELARRIEAFMETHTDEELEADLARARQAHESKSA</sequence>
<gene>
    <name evidence="2" type="ORF">DW352_25355</name>
</gene>
<evidence type="ECO:0000256" key="1">
    <source>
        <dbReference type="SAM" id="MobiDB-lite"/>
    </source>
</evidence>
<evidence type="ECO:0000313" key="3">
    <source>
        <dbReference type="Proteomes" id="UP000254889"/>
    </source>
</evidence>
<dbReference type="EMBL" id="CP031417">
    <property type="protein sequence ID" value="AXK83559.1"/>
    <property type="molecule type" value="Genomic_DNA"/>
</dbReference>
<name>A0A346A312_9HYPH</name>
<dbReference type="KEGG" id="ptaw:DW352_25355"/>
<organism evidence="2 3">
    <name type="scientific">Pseudolabrys taiwanensis</name>
    <dbReference type="NCBI Taxonomy" id="331696"/>
    <lineage>
        <taxon>Bacteria</taxon>
        <taxon>Pseudomonadati</taxon>
        <taxon>Pseudomonadota</taxon>
        <taxon>Alphaproteobacteria</taxon>
        <taxon>Hyphomicrobiales</taxon>
        <taxon>Xanthobacteraceae</taxon>
        <taxon>Pseudolabrys</taxon>
    </lineage>
</organism>
<dbReference type="AlphaFoldDB" id="A0A346A312"/>
<feature type="region of interest" description="Disordered" evidence="1">
    <location>
        <begin position="206"/>
        <end position="225"/>
    </location>
</feature>